<proteinExistence type="predicted"/>
<keyword evidence="2" id="KW-1185">Reference proteome</keyword>
<dbReference type="RefSeq" id="WP_095982252.1">
    <property type="nucleotide sequence ID" value="NZ_CP022163.1"/>
</dbReference>
<accession>A0A250ISX4</accession>
<organism evidence="1 2">
    <name type="scientific">Melittangium boletus DSM 14713</name>
    <dbReference type="NCBI Taxonomy" id="1294270"/>
    <lineage>
        <taxon>Bacteria</taxon>
        <taxon>Pseudomonadati</taxon>
        <taxon>Myxococcota</taxon>
        <taxon>Myxococcia</taxon>
        <taxon>Myxococcales</taxon>
        <taxon>Cystobacterineae</taxon>
        <taxon>Archangiaceae</taxon>
        <taxon>Melittangium</taxon>
    </lineage>
</organism>
<evidence type="ECO:0000313" key="1">
    <source>
        <dbReference type="EMBL" id="ATB34340.1"/>
    </source>
</evidence>
<dbReference type="OrthoDB" id="5514595at2"/>
<protein>
    <submittedName>
        <fullName evidence="1">Uncharacterized protein</fullName>
    </submittedName>
</protein>
<dbReference type="Proteomes" id="UP000217289">
    <property type="component" value="Chromosome"/>
</dbReference>
<dbReference type="KEGG" id="mbd:MEBOL_007841"/>
<reference evidence="1 2" key="1">
    <citation type="submission" date="2017-06" db="EMBL/GenBank/DDBJ databases">
        <authorList>
            <person name="Kim H.J."/>
            <person name="Triplett B.A."/>
        </authorList>
    </citation>
    <scope>NUCLEOTIDE SEQUENCE [LARGE SCALE GENOMIC DNA]</scope>
    <source>
        <strain evidence="1 2">DSM 14713</strain>
    </source>
</reference>
<gene>
    <name evidence="1" type="ORF">MEBOL_007841</name>
</gene>
<dbReference type="AlphaFoldDB" id="A0A250ISX4"/>
<name>A0A250ISX4_9BACT</name>
<evidence type="ECO:0000313" key="2">
    <source>
        <dbReference type="Proteomes" id="UP000217289"/>
    </source>
</evidence>
<dbReference type="EMBL" id="CP022163">
    <property type="protein sequence ID" value="ATB34340.1"/>
    <property type="molecule type" value="Genomic_DNA"/>
</dbReference>
<sequence>MSATLTFDDSHWPLVILRITGVMTNGQFAQFLAGSTSVLARGGKYASITDVSQAGIPPLAQCRQLAEWMRQHEARMREHVLCNAIVAPSASLRLSMSLVFHLMPPPMPHIAVSDMASAVDFALARLVDAERGSDAARIRRHFAPPELHAD</sequence>